<dbReference type="InterPro" id="IPR005135">
    <property type="entry name" value="Endo/exonuclease/phosphatase"/>
</dbReference>
<dbReference type="EMBL" id="BMAU01021381">
    <property type="protein sequence ID" value="GFY27868.1"/>
    <property type="molecule type" value="Genomic_DNA"/>
</dbReference>
<dbReference type="AlphaFoldDB" id="A0A8X6W463"/>
<dbReference type="SUPFAM" id="SSF56219">
    <property type="entry name" value="DNase I-like"/>
    <property type="match status" value="1"/>
</dbReference>
<gene>
    <name evidence="2" type="primary">X-element ORF2</name>
    <name evidence="2" type="ORF">TNCV_243331</name>
</gene>
<reference evidence="2" key="1">
    <citation type="submission" date="2020-08" db="EMBL/GenBank/DDBJ databases">
        <title>Multicomponent nature underlies the extraordinary mechanical properties of spider dragline silk.</title>
        <authorList>
            <person name="Kono N."/>
            <person name="Nakamura H."/>
            <person name="Mori M."/>
            <person name="Yoshida Y."/>
            <person name="Ohtoshi R."/>
            <person name="Malay A.D."/>
            <person name="Moran D.A.P."/>
            <person name="Tomita M."/>
            <person name="Numata K."/>
            <person name="Arakawa K."/>
        </authorList>
    </citation>
    <scope>NUCLEOTIDE SEQUENCE</scope>
</reference>
<dbReference type="PROSITE" id="PS50878">
    <property type="entry name" value="RT_POL"/>
    <property type="match status" value="1"/>
</dbReference>
<dbReference type="Proteomes" id="UP000887159">
    <property type="component" value="Unassembled WGS sequence"/>
</dbReference>
<accession>A0A8X6W463</accession>
<keyword evidence="2" id="KW-0808">Transferase</keyword>
<dbReference type="PANTHER" id="PTHR36688:SF2">
    <property type="entry name" value="ENDONUCLEASE_EXONUCLEASE_PHOSPHATASE DOMAIN-CONTAINING PROTEIN"/>
    <property type="match status" value="1"/>
</dbReference>
<sequence length="764" mass="87380">MQTIEATIVILTPVDHDPISVVSIYIPPRSDEYTFTIDIENLIQTSSKCVLFGDFNAPHTAWNCNTNSSRGVRLLDFVNMTNLYIAYPDSPTRFGINSANTLDIAVIRNFYYPYTINSLHDLSSDHNPVLLNFTLKLKKDTPNPRAVHTNWPLFSKHLNTKLSLINYHPNSIKTGIDIDQKISEFTETVRAAHSHASRPIETLRKSYTPPYIHNLIKQKNQYRNFYENWTARLRALDTQDNSLWAVQKFLKNKRSDIPPLNCSSSTAVTDTQKANILAESILDNFTENSRPNNDYDDELINNTVNCFLSLPTSATTETAYPYEIISYIKKSNSKKAPGKDGISNRMTKNFSLKAILILTILINKILTLNYFPKAWKEAIIFPILKPGKNKNIPSSYRPISLLSTLSKITESIILTRLKEFLCTNNIINPNQYGFTNKLSTLHPLLNLTEAISEGFQSKKSTGAVFLDIQKAFDRVWLTGLTYKLINYNIPPPLVFLLHSYNSNRSYQVRAKDTLSTTKCINCGVAQGSLLGLLLFNLYINDIPEYSLTKLNMYADDTAVHTTFKRITSVTFALNKHLKLLEKYYDRWKISINVEKSAAVLFTKKRKIPPPPKMYNTTIPWSQSTKYLGITFDKNLTWKIHIQSTRQKFRKIMFKLFPLINRNSDLSRNNKVLLFTAVMRPILSYGCPVWGYAAKTNINILDTLQNSTIRMIVKASRTTLREEEDSLETKEMRDDDALHDYTSFYNLSENGMKRNGSTEEQVEGS</sequence>
<keyword evidence="2" id="KW-0695">RNA-directed DNA polymerase</keyword>
<organism evidence="2 3">
    <name type="scientific">Trichonephila clavipes</name>
    <name type="common">Golden silk orbweaver</name>
    <name type="synonym">Nephila clavipes</name>
    <dbReference type="NCBI Taxonomy" id="2585209"/>
    <lineage>
        <taxon>Eukaryota</taxon>
        <taxon>Metazoa</taxon>
        <taxon>Ecdysozoa</taxon>
        <taxon>Arthropoda</taxon>
        <taxon>Chelicerata</taxon>
        <taxon>Arachnida</taxon>
        <taxon>Araneae</taxon>
        <taxon>Araneomorphae</taxon>
        <taxon>Entelegynae</taxon>
        <taxon>Araneoidea</taxon>
        <taxon>Nephilidae</taxon>
        <taxon>Trichonephila</taxon>
    </lineage>
</organism>
<dbReference type="Pfam" id="PF14529">
    <property type="entry name" value="Exo_endo_phos_2"/>
    <property type="match status" value="1"/>
</dbReference>
<dbReference type="GO" id="GO:0003964">
    <property type="term" value="F:RNA-directed DNA polymerase activity"/>
    <property type="evidence" value="ECO:0007669"/>
    <property type="project" value="UniProtKB-KW"/>
</dbReference>
<dbReference type="InterPro" id="IPR052560">
    <property type="entry name" value="RdDP_mobile_element"/>
</dbReference>
<dbReference type="InterPro" id="IPR036691">
    <property type="entry name" value="Endo/exonu/phosph_ase_sf"/>
</dbReference>
<proteinExistence type="predicted"/>
<dbReference type="PANTHER" id="PTHR36688">
    <property type="entry name" value="ENDO/EXONUCLEASE/PHOSPHATASE DOMAIN-CONTAINING PROTEIN"/>
    <property type="match status" value="1"/>
</dbReference>
<protein>
    <submittedName>
        <fullName evidence="2">Probable RNA-directed DNA polymerase from transposon X-element</fullName>
    </submittedName>
</protein>
<comment type="caution">
    <text evidence="2">The sequence shown here is derived from an EMBL/GenBank/DDBJ whole genome shotgun (WGS) entry which is preliminary data.</text>
</comment>
<dbReference type="InterPro" id="IPR043502">
    <property type="entry name" value="DNA/RNA_pol_sf"/>
</dbReference>
<keyword evidence="3" id="KW-1185">Reference proteome</keyword>
<evidence type="ECO:0000313" key="3">
    <source>
        <dbReference type="Proteomes" id="UP000887159"/>
    </source>
</evidence>
<dbReference type="SUPFAM" id="SSF56672">
    <property type="entry name" value="DNA/RNA polymerases"/>
    <property type="match status" value="1"/>
</dbReference>
<feature type="domain" description="Reverse transcriptase" evidence="1">
    <location>
        <begin position="364"/>
        <end position="631"/>
    </location>
</feature>
<name>A0A8X6W463_TRICX</name>
<evidence type="ECO:0000259" key="1">
    <source>
        <dbReference type="PROSITE" id="PS50878"/>
    </source>
</evidence>
<dbReference type="CDD" id="cd01650">
    <property type="entry name" value="RT_nLTR_like"/>
    <property type="match status" value="1"/>
</dbReference>
<keyword evidence="2" id="KW-0548">Nucleotidyltransferase</keyword>
<dbReference type="InterPro" id="IPR000477">
    <property type="entry name" value="RT_dom"/>
</dbReference>
<evidence type="ECO:0000313" key="2">
    <source>
        <dbReference type="EMBL" id="GFY27868.1"/>
    </source>
</evidence>
<dbReference type="Gene3D" id="3.60.10.10">
    <property type="entry name" value="Endonuclease/exonuclease/phosphatase"/>
    <property type="match status" value="1"/>
</dbReference>
<dbReference type="Pfam" id="PF00078">
    <property type="entry name" value="RVT_1"/>
    <property type="match status" value="1"/>
</dbReference>